<evidence type="ECO:0000313" key="3">
    <source>
        <dbReference type="Proteomes" id="UP000694925"/>
    </source>
</evidence>
<evidence type="ECO:0000256" key="2">
    <source>
        <dbReference type="SAM" id="SignalP"/>
    </source>
</evidence>
<dbReference type="Proteomes" id="UP000694925">
    <property type="component" value="Unplaced"/>
</dbReference>
<dbReference type="GeneID" id="108623985"/>
<keyword evidence="2" id="KW-0732">Signal</keyword>
<evidence type="ECO:0000313" key="5">
    <source>
        <dbReference type="RefSeq" id="XP_026668657.1"/>
    </source>
</evidence>
<dbReference type="AlphaFoldDB" id="A0AAJ7IWN1"/>
<reference evidence="4 5" key="1">
    <citation type="submission" date="2025-04" db="UniProtKB">
        <authorList>
            <consortium name="RefSeq"/>
        </authorList>
    </citation>
    <scope>IDENTIFICATION</scope>
    <source>
        <tissue evidence="4 5">Whole body</tissue>
    </source>
</reference>
<dbReference type="RefSeq" id="XP_026668657.1">
    <property type="nucleotide sequence ID" value="XM_026812856.1"/>
</dbReference>
<organism evidence="3 4">
    <name type="scientific">Ceratina calcarata</name>
    <dbReference type="NCBI Taxonomy" id="156304"/>
    <lineage>
        <taxon>Eukaryota</taxon>
        <taxon>Metazoa</taxon>
        <taxon>Ecdysozoa</taxon>
        <taxon>Arthropoda</taxon>
        <taxon>Hexapoda</taxon>
        <taxon>Insecta</taxon>
        <taxon>Pterygota</taxon>
        <taxon>Neoptera</taxon>
        <taxon>Endopterygota</taxon>
        <taxon>Hymenoptera</taxon>
        <taxon>Apocrita</taxon>
        <taxon>Aculeata</taxon>
        <taxon>Apoidea</taxon>
        <taxon>Anthophila</taxon>
        <taxon>Apidae</taxon>
        <taxon>Ceratina</taxon>
        <taxon>Zadontomerus</taxon>
    </lineage>
</organism>
<evidence type="ECO:0000313" key="4">
    <source>
        <dbReference type="RefSeq" id="XP_017878386.1"/>
    </source>
</evidence>
<feature type="compositionally biased region" description="Basic and acidic residues" evidence="1">
    <location>
        <begin position="192"/>
        <end position="208"/>
    </location>
</feature>
<name>A0AAJ7IWN1_9HYME</name>
<dbReference type="KEGG" id="ccal:108623985"/>
<feature type="region of interest" description="Disordered" evidence="1">
    <location>
        <begin position="189"/>
        <end position="219"/>
    </location>
</feature>
<feature type="chain" id="PRO_5044708873" evidence="2">
    <location>
        <begin position="18"/>
        <end position="806"/>
    </location>
</feature>
<sequence>MARFFCFFLLIVLGVYAQENADQILSPSLQECYKDKYLVQRDNRLPHTLNTFLSILRKIENVDGLNMDLRMLSVALLHRFRQDGIKRFAVREQDGITPYAPDRPEFYRHRITLKYIPGNAITFPNNSITAVERCTLHFMLSDTIEEYQRGDEGKVCKSSSRYRYARNAKIKNSTDVDGTADDVETFTPAVIKKNEKDPNTLYPDKEPLTEPPRSKCPVQSGVVETPWGTASFGLVLAGIAAGTQPEASTVYDFQRLVLRENINETDRTKESVHNEWFATLAGDLAEVALIQGPTSGDQLSVGVDGVWNSTALPRWFFLNSDENFEMTAPEIRGDLDGLILAKEINKGYSVNNKLRLSQIFDMYYSRQGFFDSSITACNRKTLFSAVAPNVTMSSEAFGAAILLNKYIKTSGTIDRPLIKKFAIQAVNALVSFVPTMDIYNLCETERYNSNSISADLTIILDTNWEFSQIIPTLANLLEKVEVNPYNTNFTLINGHDGTIMIHSTSSILDFYSYNSSFYQNLTKGFDLPKSLKQLEDYLLNKLDNERDRGIAGARSDVVLIIPRSNVLSPNDKEYCTQTLSRLRESVPDTTVLIATSGSKDIWSDLVQHSETDLFTISVGDTQESARSIDNVVARIQEVPKRLINTQCGSTFKSSGTSNSYQDYILPNQAINIYKLAPNYFYNGDNTATITIKVSSSDNLVVCSAREPLRPYNDTVQSKSCASVLNEGHSITVSCAGASYIYKCAPLYISVTSNSTSSFQCTDARVCRYPNMIKYTISYENLVCASDATKIAVNSFLLMIVLVFFNL</sequence>
<keyword evidence="3" id="KW-1185">Reference proteome</keyword>
<gene>
    <name evidence="4 5 6" type="primary">LOC108623985</name>
</gene>
<accession>A0AAJ7IWN1</accession>
<dbReference type="RefSeq" id="XP_026668658.1">
    <property type="nucleotide sequence ID" value="XM_026812857.1"/>
</dbReference>
<evidence type="ECO:0000256" key="1">
    <source>
        <dbReference type="SAM" id="MobiDB-lite"/>
    </source>
</evidence>
<protein>
    <submittedName>
        <fullName evidence="4 5">Uncharacterized protein LOC108623985</fullName>
    </submittedName>
</protein>
<proteinExistence type="predicted"/>
<evidence type="ECO:0000313" key="6">
    <source>
        <dbReference type="RefSeq" id="XP_026668658.1"/>
    </source>
</evidence>
<dbReference type="RefSeq" id="XP_017878386.1">
    <property type="nucleotide sequence ID" value="XM_018022897.2"/>
</dbReference>
<feature type="signal peptide" evidence="2">
    <location>
        <begin position="1"/>
        <end position="17"/>
    </location>
</feature>